<feature type="compositionally biased region" description="Polar residues" evidence="4">
    <location>
        <begin position="427"/>
        <end position="455"/>
    </location>
</feature>
<dbReference type="PANTHER" id="PTHR46963">
    <property type="entry name" value="SIMILAR TO RIKEN CDNA E130308A19"/>
    <property type="match status" value="1"/>
</dbReference>
<dbReference type="AlphaFoldDB" id="A0A816PQ53"/>
<dbReference type="InterPro" id="IPR021893">
    <property type="entry name" value="ZMYM2-like_C"/>
</dbReference>
<feature type="region of interest" description="Disordered" evidence="4">
    <location>
        <begin position="427"/>
        <end position="488"/>
    </location>
</feature>
<name>A0A816PQ53_9BILA</name>
<gene>
    <name evidence="7" type="ORF">OVN521_LOCUS4694</name>
    <name evidence="6" type="ORF">WKI299_LOCUS10211</name>
</gene>
<dbReference type="EMBL" id="CAJOBG010000442">
    <property type="protein sequence ID" value="CAF3815155.1"/>
    <property type="molecule type" value="Genomic_DNA"/>
</dbReference>
<accession>A0A816PQ53</accession>
<feature type="region of interest" description="Disordered" evidence="4">
    <location>
        <begin position="126"/>
        <end position="150"/>
    </location>
</feature>
<protein>
    <recommendedName>
        <fullName evidence="5">ZMYM2-like/QRICH1 C-terminal domain-containing protein</fullName>
    </recommendedName>
</protein>
<evidence type="ECO:0000313" key="8">
    <source>
        <dbReference type="Proteomes" id="UP000663856"/>
    </source>
</evidence>
<reference evidence="6" key="1">
    <citation type="submission" date="2021-02" db="EMBL/GenBank/DDBJ databases">
        <authorList>
            <person name="Nowell W R."/>
        </authorList>
    </citation>
    <scope>NUCLEOTIDE SEQUENCE</scope>
</reference>
<evidence type="ECO:0000256" key="4">
    <source>
        <dbReference type="SAM" id="MobiDB-lite"/>
    </source>
</evidence>
<evidence type="ECO:0000313" key="9">
    <source>
        <dbReference type="Proteomes" id="UP000663866"/>
    </source>
</evidence>
<evidence type="ECO:0000256" key="1">
    <source>
        <dbReference type="ARBA" id="ARBA00022499"/>
    </source>
</evidence>
<feature type="region of interest" description="Disordered" evidence="4">
    <location>
        <begin position="535"/>
        <end position="555"/>
    </location>
</feature>
<evidence type="ECO:0000259" key="5">
    <source>
        <dbReference type="Pfam" id="PF12012"/>
    </source>
</evidence>
<keyword evidence="1" id="KW-1017">Isopeptide bond</keyword>
<keyword evidence="3" id="KW-0832">Ubl conjugation</keyword>
<dbReference type="PANTHER" id="PTHR46963:SF2">
    <property type="match status" value="1"/>
</dbReference>
<dbReference type="Proteomes" id="UP000663856">
    <property type="component" value="Unassembled WGS sequence"/>
</dbReference>
<feature type="compositionally biased region" description="Polar residues" evidence="4">
    <location>
        <begin position="126"/>
        <end position="137"/>
    </location>
</feature>
<feature type="compositionally biased region" description="Low complexity" evidence="4">
    <location>
        <begin position="1"/>
        <end position="19"/>
    </location>
</feature>
<keyword evidence="9" id="KW-1185">Reference proteome</keyword>
<dbReference type="InterPro" id="IPR042838">
    <property type="entry name" value="KIAA1958"/>
</dbReference>
<evidence type="ECO:0000313" key="7">
    <source>
        <dbReference type="EMBL" id="CAF3815155.1"/>
    </source>
</evidence>
<dbReference type="EMBL" id="CAJNRF010003520">
    <property type="protein sequence ID" value="CAF2051347.1"/>
    <property type="molecule type" value="Genomic_DNA"/>
</dbReference>
<feature type="region of interest" description="Disordered" evidence="4">
    <location>
        <begin position="1"/>
        <end position="21"/>
    </location>
</feature>
<proteinExistence type="predicted"/>
<evidence type="ECO:0000313" key="6">
    <source>
        <dbReference type="EMBL" id="CAF2051347.1"/>
    </source>
</evidence>
<comment type="caution">
    <text evidence="6">The sequence shown here is derived from an EMBL/GenBank/DDBJ whole genome shotgun (WGS) entry which is preliminary data.</text>
</comment>
<dbReference type="Proteomes" id="UP000663866">
    <property type="component" value="Unassembled WGS sequence"/>
</dbReference>
<organism evidence="6 8">
    <name type="scientific">Rotaria magnacalcarata</name>
    <dbReference type="NCBI Taxonomy" id="392030"/>
    <lineage>
        <taxon>Eukaryota</taxon>
        <taxon>Metazoa</taxon>
        <taxon>Spiralia</taxon>
        <taxon>Gnathifera</taxon>
        <taxon>Rotifera</taxon>
        <taxon>Eurotatoria</taxon>
        <taxon>Bdelloidea</taxon>
        <taxon>Philodinida</taxon>
        <taxon>Philodinidae</taxon>
        <taxon>Rotaria</taxon>
    </lineage>
</organism>
<evidence type="ECO:0000256" key="2">
    <source>
        <dbReference type="ARBA" id="ARBA00022553"/>
    </source>
</evidence>
<keyword evidence="2" id="KW-0597">Phosphoprotein</keyword>
<dbReference type="Pfam" id="PF12012">
    <property type="entry name" value="DUF3504"/>
    <property type="match status" value="1"/>
</dbReference>
<feature type="domain" description="ZMYM2-like/QRICH1 C-terminal" evidence="5">
    <location>
        <begin position="342"/>
        <end position="415"/>
    </location>
</feature>
<sequence>MLMPSQSLTSTTTIQTLPSDQQQQQEYVDTLNSQANSTVIKFRREKSMEFDDDTRFIGNINDDINNNHSTFASTDEMIKLESNHSSPASSINEDAHLVIQTSSSPVHLTSPTNSSVMIRAQKILSNRRSVRPSSNHRSTNENEHSTLINVNEPDPNVFLISSDTNSHNTIRKTKHDVKRFVIYIDEQFEERKPLHTVSAESLCRYLKHYFENTKKFDGTQYEPDTLRSFLLSIERYLKSKKYEYNLMESPLFQSCRQVIMTKREQWRKMGGGNHSNSHHHQSKPSLILSNIKNLTIFDRTKPDGLLLEMYVHITKLCQDKVLAIPQLLWSDIELIDEQYLIRRQQKTENQTIRLCATPSQPSTCPVQAYRLYATHRPPQCNTPQSPFFLLPRTSSTHHIWYKTTAAAKTLEQVLQLAIHHSTLSKQTSSPSLLSNLKTNERSSSSFLNDKSSPISILNGKRTETRISSPNVLPSSKRMHSSPSLVQPLNLVVTSNNTTPEEDSGTASSSPTNSLSNDVTYLSVFNKNASPSTSITNIFHKQSSPPPPPTTTTLTTTNPIWDESVTDILLTVAKQRDTRVVKINILRTYLEEKLGVVEFLCLYRGFKSEPKLTFYGTPWEHYQCFLPVLFTLLALDNTTV</sequence>
<evidence type="ECO:0000256" key="3">
    <source>
        <dbReference type="ARBA" id="ARBA00022843"/>
    </source>
</evidence>